<evidence type="ECO:0000256" key="6">
    <source>
        <dbReference type="RuleBase" id="RU366034"/>
    </source>
</evidence>
<reference evidence="8" key="2">
    <citation type="submission" date="2015-01" db="EMBL/GenBank/DDBJ databases">
        <title>Evolutionary Origins and Diversification of the Mycorrhizal Mutualists.</title>
        <authorList>
            <consortium name="DOE Joint Genome Institute"/>
            <consortium name="Mycorrhizal Genomics Consortium"/>
            <person name="Kohler A."/>
            <person name="Kuo A."/>
            <person name="Nagy L.G."/>
            <person name="Floudas D."/>
            <person name="Copeland A."/>
            <person name="Barry K.W."/>
            <person name="Cichocki N."/>
            <person name="Veneault-Fourrey C."/>
            <person name="LaButti K."/>
            <person name="Lindquist E.A."/>
            <person name="Lipzen A."/>
            <person name="Lundell T."/>
            <person name="Morin E."/>
            <person name="Murat C."/>
            <person name="Riley R."/>
            <person name="Ohm R."/>
            <person name="Sun H."/>
            <person name="Tunlid A."/>
            <person name="Henrissat B."/>
            <person name="Grigoriev I.V."/>
            <person name="Hibbett D.S."/>
            <person name="Martin F."/>
        </authorList>
    </citation>
    <scope>NUCLEOTIDE SEQUENCE [LARGE SCALE GENOMIC DNA]</scope>
    <source>
        <strain evidence="8">Marx 270</strain>
    </source>
</reference>
<dbReference type="AlphaFoldDB" id="A0A0C3K2Z9"/>
<keyword evidence="8" id="KW-1185">Reference proteome</keyword>
<dbReference type="GO" id="GO:0046872">
    <property type="term" value="F:metal ion binding"/>
    <property type="evidence" value="ECO:0007669"/>
    <property type="project" value="UniProtKB-KW"/>
</dbReference>
<reference evidence="7 8" key="1">
    <citation type="submission" date="2014-04" db="EMBL/GenBank/DDBJ databases">
        <authorList>
            <consortium name="DOE Joint Genome Institute"/>
            <person name="Kuo A."/>
            <person name="Kohler A."/>
            <person name="Costa M.D."/>
            <person name="Nagy L.G."/>
            <person name="Floudas D."/>
            <person name="Copeland A."/>
            <person name="Barry K.W."/>
            <person name="Cichocki N."/>
            <person name="Veneault-Fourrey C."/>
            <person name="LaButti K."/>
            <person name="Lindquist E.A."/>
            <person name="Lipzen A."/>
            <person name="Lundell T."/>
            <person name="Morin E."/>
            <person name="Murat C."/>
            <person name="Sun H."/>
            <person name="Tunlid A."/>
            <person name="Henrissat B."/>
            <person name="Grigoriev I.V."/>
            <person name="Hibbett D.S."/>
            <person name="Martin F."/>
            <person name="Nordberg H.P."/>
            <person name="Cantor M.N."/>
            <person name="Hua S.X."/>
        </authorList>
    </citation>
    <scope>NUCLEOTIDE SEQUENCE [LARGE SCALE GENOMIC DNA]</scope>
    <source>
        <strain evidence="7 8">Marx 270</strain>
    </source>
</reference>
<dbReference type="Gene3D" id="1.10.600.10">
    <property type="entry name" value="Farnesyl Diphosphate Synthase"/>
    <property type="match status" value="1"/>
</dbReference>
<evidence type="ECO:0000256" key="5">
    <source>
        <dbReference type="ARBA" id="ARBA00023239"/>
    </source>
</evidence>
<evidence type="ECO:0000256" key="3">
    <source>
        <dbReference type="ARBA" id="ARBA00022723"/>
    </source>
</evidence>
<accession>A0A0C3K2Z9</accession>
<dbReference type="InParanoid" id="A0A0C3K2Z9"/>
<keyword evidence="5 6" id="KW-0456">Lyase</keyword>
<dbReference type="GO" id="GO:0010333">
    <property type="term" value="F:terpene synthase activity"/>
    <property type="evidence" value="ECO:0007669"/>
    <property type="project" value="InterPro"/>
</dbReference>
<evidence type="ECO:0000256" key="2">
    <source>
        <dbReference type="ARBA" id="ARBA00006333"/>
    </source>
</evidence>
<dbReference type="EC" id="4.2.3.-" evidence="6"/>
<evidence type="ECO:0000256" key="1">
    <source>
        <dbReference type="ARBA" id="ARBA00001946"/>
    </source>
</evidence>
<dbReference type="SUPFAM" id="SSF48576">
    <property type="entry name" value="Terpenoid synthases"/>
    <property type="match status" value="1"/>
</dbReference>
<gene>
    <name evidence="7" type="ORF">M404DRAFT_1001022</name>
</gene>
<protein>
    <recommendedName>
        <fullName evidence="6">Terpene synthase</fullName>
        <ecNumber evidence="6">4.2.3.-</ecNumber>
    </recommendedName>
</protein>
<comment type="similarity">
    <text evidence="2 6">Belongs to the terpene synthase family.</text>
</comment>
<keyword evidence="4 6" id="KW-0460">Magnesium</keyword>
<dbReference type="InterPro" id="IPR034686">
    <property type="entry name" value="Terpene_cyclase-like_2"/>
</dbReference>
<evidence type="ECO:0000256" key="4">
    <source>
        <dbReference type="ARBA" id="ARBA00022842"/>
    </source>
</evidence>
<dbReference type="Proteomes" id="UP000054217">
    <property type="component" value="Unassembled WGS sequence"/>
</dbReference>
<dbReference type="EMBL" id="KN831974">
    <property type="protein sequence ID" value="KIO03862.1"/>
    <property type="molecule type" value="Genomic_DNA"/>
</dbReference>
<sequence>MSRTYRIPDLVARCPRKTHPINDNLVKLEEEHNQWIDSIPSFGERERAGCKSGQIPLFASCCYPTADLEALHAVVAHMNALIILDHANDTASIEEAEKNATLFLSAFDDPSTGLASPYKFVKLISSLASRTTAVISEAHKADCRQANTAFARATAQEALDRQTTEVDNVKLTFNTYIPTRRKSVAAPVFLVYARAINGLKVSPELLDDTIVKALELAVIDIFIISNDILSYKKELKGEGVVHNLLTILMQDPSTACLDLQHAIDYAVNLFNQTLDRFTEYRSKLTRGEPQLQAYANAMVDLFVGVIEWQLASTRYNVFESDEDRFNGIMRL</sequence>
<dbReference type="OrthoDB" id="2861623at2759"/>
<name>A0A0C3K2Z9_PISTI</name>
<dbReference type="GO" id="GO:0008299">
    <property type="term" value="P:isoprenoid biosynthetic process"/>
    <property type="evidence" value="ECO:0007669"/>
    <property type="project" value="UniProtKB-ARBA"/>
</dbReference>
<dbReference type="PANTHER" id="PTHR35201:SF4">
    <property type="entry name" value="BETA-PINACENE SYNTHASE-RELATED"/>
    <property type="match status" value="1"/>
</dbReference>
<evidence type="ECO:0000313" key="8">
    <source>
        <dbReference type="Proteomes" id="UP000054217"/>
    </source>
</evidence>
<keyword evidence="3 6" id="KW-0479">Metal-binding</keyword>
<proteinExistence type="inferred from homology"/>
<dbReference type="HOGENOM" id="CLU_042538_5_0_1"/>
<dbReference type="Pfam" id="PF19086">
    <property type="entry name" value="Terpene_syn_C_2"/>
    <property type="match status" value="1"/>
</dbReference>
<comment type="cofactor">
    <cofactor evidence="1 6">
        <name>Mg(2+)</name>
        <dbReference type="ChEBI" id="CHEBI:18420"/>
    </cofactor>
</comment>
<organism evidence="7 8">
    <name type="scientific">Pisolithus tinctorius Marx 270</name>
    <dbReference type="NCBI Taxonomy" id="870435"/>
    <lineage>
        <taxon>Eukaryota</taxon>
        <taxon>Fungi</taxon>
        <taxon>Dikarya</taxon>
        <taxon>Basidiomycota</taxon>
        <taxon>Agaricomycotina</taxon>
        <taxon>Agaricomycetes</taxon>
        <taxon>Agaricomycetidae</taxon>
        <taxon>Boletales</taxon>
        <taxon>Sclerodermatineae</taxon>
        <taxon>Pisolithaceae</taxon>
        <taxon>Pisolithus</taxon>
    </lineage>
</organism>
<dbReference type="InterPro" id="IPR008949">
    <property type="entry name" value="Isoprenoid_synthase_dom_sf"/>
</dbReference>
<dbReference type="PANTHER" id="PTHR35201">
    <property type="entry name" value="TERPENE SYNTHASE"/>
    <property type="match status" value="1"/>
</dbReference>
<evidence type="ECO:0000313" key="7">
    <source>
        <dbReference type="EMBL" id="KIO03862.1"/>
    </source>
</evidence>